<evidence type="ECO:0000313" key="3">
    <source>
        <dbReference type="Proteomes" id="UP000316093"/>
    </source>
</evidence>
<dbReference type="InterPro" id="IPR027417">
    <property type="entry name" value="P-loop_NTPase"/>
</dbReference>
<accession>A0A4Y5Z659</accession>
<dbReference type="AlphaFoldDB" id="A0A4Y5Z659"/>
<evidence type="ECO:0000259" key="1">
    <source>
        <dbReference type="Pfam" id="PF07693"/>
    </source>
</evidence>
<dbReference type="OrthoDB" id="88903at2"/>
<keyword evidence="3" id="KW-1185">Reference proteome</keyword>
<protein>
    <recommendedName>
        <fullName evidence="1">KAP NTPase domain-containing protein</fullName>
    </recommendedName>
</protein>
<dbReference type="RefSeq" id="WP_139983034.1">
    <property type="nucleotide sequence ID" value="NZ_CP041046.1"/>
</dbReference>
<dbReference type="InterPro" id="IPR011646">
    <property type="entry name" value="KAP_P-loop"/>
</dbReference>
<reference evidence="2 3" key="1">
    <citation type="submission" date="2019-06" db="EMBL/GenBank/DDBJ databases">
        <title>A complete genome sequence for Luteibacter pinisoli MAH-14.</title>
        <authorList>
            <person name="Baltrus D.A."/>
        </authorList>
    </citation>
    <scope>NUCLEOTIDE SEQUENCE [LARGE SCALE GENOMIC DNA]</scope>
    <source>
        <strain evidence="2 3">MAH-14</strain>
    </source>
</reference>
<proteinExistence type="predicted"/>
<name>A0A4Y5Z659_9GAMM</name>
<sequence length="597" mass="64914">MTTALARTALTCFVTAQRPSAIALTGPWGSGKTWLWNDVVAKAAVAEPPPFKRYSYVSLFGLNSMAELKAALFENAVAPAQASQGATPATLATEMREVFVEETAVGAAWTFGAKAFWRTRRNAQNLAQFLPAWGAAIRSATFLAVRDYLICIDDVERKGKDLPMTDVLGLVSYLREQRNCRVVLILNEEGLGSVGNGERDLFAGFREKVLDREVVFTPTVEECRELVFGGMTGMSAMAGDVASGLGITNLRILQRLSRAVDEFSPFVASALAAVQASLARTLALLVWCHYGQAAGAPGYLFAKEVLLSHFAGLMETDKLAEPEAGWVNTLWAMGGQLYHGLVQEVCNTLDRGYLDADAVNTAVADATAQAEREAASGSMADAWRLLHNTFADNRAVFVDTLATTATAHARWLGYGEVETVCVVLRKLNEAARADDLAREWVRINAAIDPARLVVPEEHFGPREEDPMFRSEALGHAQAPHRPTLAETIREQVDKSGWNPIDIEVLSTATVSEYVTFFMNAGPDEDLSRYVHACLRFARINSTDGRLLAIAQTASEALRIIAAMSPLNKLRVMKFPLVSAPTPPAPTPPPLNPFVQED</sequence>
<organism evidence="2 3">
    <name type="scientific">Luteibacter pinisoli</name>
    <dbReference type="NCBI Taxonomy" id="2589080"/>
    <lineage>
        <taxon>Bacteria</taxon>
        <taxon>Pseudomonadati</taxon>
        <taxon>Pseudomonadota</taxon>
        <taxon>Gammaproteobacteria</taxon>
        <taxon>Lysobacterales</taxon>
        <taxon>Rhodanobacteraceae</taxon>
        <taxon>Luteibacter</taxon>
    </lineage>
</organism>
<gene>
    <name evidence="2" type="ORF">FIV34_11965</name>
</gene>
<feature type="domain" description="KAP NTPase" evidence="1">
    <location>
        <begin position="14"/>
        <end position="191"/>
    </location>
</feature>
<dbReference type="Pfam" id="PF07693">
    <property type="entry name" value="KAP_NTPase"/>
    <property type="match status" value="1"/>
</dbReference>
<dbReference type="KEGG" id="lpy:FIV34_11965"/>
<dbReference type="EMBL" id="CP041046">
    <property type="protein sequence ID" value="QDE39875.1"/>
    <property type="molecule type" value="Genomic_DNA"/>
</dbReference>
<dbReference type="Proteomes" id="UP000316093">
    <property type="component" value="Chromosome"/>
</dbReference>
<dbReference type="SUPFAM" id="SSF52540">
    <property type="entry name" value="P-loop containing nucleoside triphosphate hydrolases"/>
    <property type="match status" value="1"/>
</dbReference>
<evidence type="ECO:0000313" key="2">
    <source>
        <dbReference type="EMBL" id="QDE39875.1"/>
    </source>
</evidence>